<evidence type="ECO:0000256" key="4">
    <source>
        <dbReference type="ARBA" id="ARBA00022448"/>
    </source>
</evidence>
<keyword evidence="6" id="KW-0812">Transmembrane</keyword>
<dbReference type="InterPro" id="IPR006845">
    <property type="entry name" value="Pex_N"/>
</dbReference>
<keyword evidence="14" id="KW-0576">Peroxisome</keyword>
<evidence type="ECO:0000256" key="2">
    <source>
        <dbReference type="ARBA" id="ARBA00004906"/>
    </source>
</evidence>
<reference evidence="19" key="1">
    <citation type="submission" date="2022-03" db="EMBL/GenBank/DDBJ databases">
        <authorList>
            <person name="Martin C."/>
        </authorList>
    </citation>
    <scope>NUCLEOTIDE SEQUENCE</scope>
</reference>
<evidence type="ECO:0000313" key="19">
    <source>
        <dbReference type="EMBL" id="CAH1772885.1"/>
    </source>
</evidence>
<evidence type="ECO:0000256" key="16">
    <source>
        <dbReference type="ARBA" id="ARBA00034438"/>
    </source>
</evidence>
<evidence type="ECO:0000256" key="9">
    <source>
        <dbReference type="ARBA" id="ARBA00022786"/>
    </source>
</evidence>
<comment type="caution">
    <text evidence="19">The sequence shown here is derived from an EMBL/GenBank/DDBJ whole genome shotgun (WGS) entry which is preliminary data.</text>
</comment>
<evidence type="ECO:0000256" key="17">
    <source>
        <dbReference type="ARBA" id="ARBA00034523"/>
    </source>
</evidence>
<gene>
    <name evidence="19" type="ORF">OFUS_LOCUS570</name>
</gene>
<name>A0A8J1UX06_OWEFU</name>
<keyword evidence="9" id="KW-0833">Ubl conjugation pathway</keyword>
<dbReference type="EC" id="2.3.2.36" evidence="17"/>
<keyword evidence="11" id="KW-0653">Protein transport</keyword>
<evidence type="ECO:0000313" key="20">
    <source>
        <dbReference type="Proteomes" id="UP000749559"/>
    </source>
</evidence>
<evidence type="ECO:0000256" key="11">
    <source>
        <dbReference type="ARBA" id="ARBA00022927"/>
    </source>
</evidence>
<keyword evidence="8" id="KW-0863">Zinc-finger</keyword>
<keyword evidence="13" id="KW-0472">Membrane</keyword>
<evidence type="ECO:0000256" key="18">
    <source>
        <dbReference type="ARBA" id="ARBA00034543"/>
    </source>
</evidence>
<dbReference type="GO" id="GO:0016558">
    <property type="term" value="P:protein import into peroxisome matrix"/>
    <property type="evidence" value="ECO:0007669"/>
    <property type="project" value="InterPro"/>
</dbReference>
<evidence type="ECO:0000256" key="1">
    <source>
        <dbReference type="ARBA" id="ARBA00004585"/>
    </source>
</evidence>
<dbReference type="PROSITE" id="PS00518">
    <property type="entry name" value="ZF_RING_1"/>
    <property type="match status" value="1"/>
</dbReference>
<dbReference type="SUPFAM" id="SSF57850">
    <property type="entry name" value="RING/U-box"/>
    <property type="match status" value="1"/>
</dbReference>
<dbReference type="OrthoDB" id="1701437at2759"/>
<keyword evidence="7" id="KW-0479">Metal-binding</keyword>
<evidence type="ECO:0000256" key="5">
    <source>
        <dbReference type="ARBA" id="ARBA00022679"/>
    </source>
</evidence>
<keyword evidence="10" id="KW-0862">Zinc</keyword>
<dbReference type="InterPro" id="IPR045859">
    <property type="entry name" value="RING-HC_PEX2"/>
</dbReference>
<dbReference type="PROSITE" id="PS50089">
    <property type="entry name" value="ZF_RING_2"/>
    <property type="match status" value="1"/>
</dbReference>
<proteinExistence type="inferred from homology"/>
<comment type="subcellular location">
    <subcellularLocation>
        <location evidence="1">Peroxisome membrane</location>
        <topology evidence="1">Multi-pass membrane protein</topology>
    </subcellularLocation>
</comment>
<dbReference type="InterPro" id="IPR018957">
    <property type="entry name" value="Znf_C3HC4_RING-type"/>
</dbReference>
<dbReference type="InterPro" id="IPR025654">
    <property type="entry name" value="PEX2/10"/>
</dbReference>
<dbReference type="GO" id="GO:0061630">
    <property type="term" value="F:ubiquitin protein ligase activity"/>
    <property type="evidence" value="ECO:0007669"/>
    <property type="project" value="UniProtKB-EC"/>
</dbReference>
<evidence type="ECO:0000256" key="13">
    <source>
        <dbReference type="ARBA" id="ARBA00023136"/>
    </source>
</evidence>
<dbReference type="PANTHER" id="PTHR48178">
    <property type="entry name" value="PEROXISOME BIOGENESIS FACTOR 2"/>
    <property type="match status" value="1"/>
</dbReference>
<evidence type="ECO:0000256" key="7">
    <source>
        <dbReference type="ARBA" id="ARBA00022723"/>
    </source>
</evidence>
<dbReference type="SMART" id="SM00184">
    <property type="entry name" value="RING"/>
    <property type="match status" value="1"/>
</dbReference>
<comment type="similarity">
    <text evidence="3">Belongs to the pex2/pex10/pex12 family.</text>
</comment>
<dbReference type="InterPro" id="IPR001841">
    <property type="entry name" value="Znf_RING"/>
</dbReference>
<evidence type="ECO:0000256" key="14">
    <source>
        <dbReference type="ARBA" id="ARBA00023140"/>
    </source>
</evidence>
<evidence type="ECO:0000256" key="10">
    <source>
        <dbReference type="ARBA" id="ARBA00022833"/>
    </source>
</evidence>
<evidence type="ECO:0000256" key="8">
    <source>
        <dbReference type="ARBA" id="ARBA00022771"/>
    </source>
</evidence>
<dbReference type="Pfam" id="PF04757">
    <property type="entry name" value="Pex2_Pex12"/>
    <property type="match status" value="1"/>
</dbReference>
<organism evidence="19 20">
    <name type="scientific">Owenia fusiformis</name>
    <name type="common">Polychaete worm</name>
    <dbReference type="NCBI Taxonomy" id="6347"/>
    <lineage>
        <taxon>Eukaryota</taxon>
        <taxon>Metazoa</taxon>
        <taxon>Spiralia</taxon>
        <taxon>Lophotrochozoa</taxon>
        <taxon>Annelida</taxon>
        <taxon>Polychaeta</taxon>
        <taxon>Sedentaria</taxon>
        <taxon>Canalipalpata</taxon>
        <taxon>Sabellida</taxon>
        <taxon>Oweniida</taxon>
        <taxon>Oweniidae</taxon>
        <taxon>Owenia</taxon>
    </lineage>
</organism>
<dbReference type="PANTHER" id="PTHR48178:SF1">
    <property type="entry name" value="PEROXISOME BIOGENESIS FACTOR 2"/>
    <property type="match status" value="1"/>
</dbReference>
<dbReference type="GO" id="GO:0005778">
    <property type="term" value="C:peroxisomal membrane"/>
    <property type="evidence" value="ECO:0007669"/>
    <property type="project" value="UniProtKB-SubCell"/>
</dbReference>
<accession>A0A8J1UX06</accession>
<sequence>MSMERHQVALRVSQLDASELDHEVLSLMKSQLNNIFKYFKPGVLTKIEPELNAALRLAIWKFSVDALGSTVGQSILELKYKNVLSSDVAKPWISKRQRYLLALILIGGQWLKDRSHDIGQRFDWLKLPDKATHILDYLEKGWKVATLLNFLVFLQNGAYQFLIERLLGIRSVYPRYQSYRQVSFEFLTRELLWHGFAEFLFFILPLINFQKLKNFAMKHLIPSQMKSSASSRCNADYKECAICGDWPTIPHEIGCQHVFCYMCIKSNYLADPAYNCPVCGHSIATSDAIQPVTITATSIATS</sequence>
<dbReference type="AlphaFoldDB" id="A0A8J1UX06"/>
<dbReference type="InterPro" id="IPR013083">
    <property type="entry name" value="Znf_RING/FYVE/PHD"/>
</dbReference>
<dbReference type="CDD" id="cd16526">
    <property type="entry name" value="RING-HC_PEX2"/>
    <property type="match status" value="1"/>
</dbReference>
<comment type="pathway">
    <text evidence="2">Protein modification; protein ubiquitination.</text>
</comment>
<comment type="catalytic activity">
    <reaction evidence="16">
        <text>[E2 ubiquitin-conjugating enzyme]-S-ubiquitinyl-L-cysteine + [acceptor protein]-L-cysteine = [E2 ubiquitin-conjugating enzyme]-L-cysteine + [acceptor protein]-S-ubiquitinyl-L-cysteine.</text>
        <dbReference type="EC" id="2.3.2.36"/>
    </reaction>
</comment>
<protein>
    <recommendedName>
        <fullName evidence="18">Peroxisome biogenesis factor 2</fullName>
        <ecNumber evidence="17">2.3.2.36</ecNumber>
    </recommendedName>
    <alternativeName>
        <fullName evidence="15">Peroxin-2</fullName>
    </alternativeName>
</protein>
<dbReference type="InterPro" id="IPR017907">
    <property type="entry name" value="Znf_RING_CS"/>
</dbReference>
<dbReference type="GO" id="GO:0008270">
    <property type="term" value="F:zinc ion binding"/>
    <property type="evidence" value="ECO:0007669"/>
    <property type="project" value="UniProtKB-KW"/>
</dbReference>
<dbReference type="Proteomes" id="UP000749559">
    <property type="component" value="Unassembled WGS sequence"/>
</dbReference>
<evidence type="ECO:0000256" key="6">
    <source>
        <dbReference type="ARBA" id="ARBA00022692"/>
    </source>
</evidence>
<keyword evidence="20" id="KW-1185">Reference proteome</keyword>
<keyword evidence="4" id="KW-0813">Transport</keyword>
<keyword evidence="5" id="KW-0808">Transferase</keyword>
<dbReference type="Pfam" id="PF00097">
    <property type="entry name" value="zf-C3HC4"/>
    <property type="match status" value="1"/>
</dbReference>
<dbReference type="EMBL" id="CAIIXF020000001">
    <property type="protein sequence ID" value="CAH1772885.1"/>
    <property type="molecule type" value="Genomic_DNA"/>
</dbReference>
<keyword evidence="12" id="KW-1133">Transmembrane helix</keyword>
<evidence type="ECO:0000256" key="12">
    <source>
        <dbReference type="ARBA" id="ARBA00022989"/>
    </source>
</evidence>
<evidence type="ECO:0000256" key="15">
    <source>
        <dbReference type="ARBA" id="ARBA00032511"/>
    </source>
</evidence>
<dbReference type="Gene3D" id="3.30.40.10">
    <property type="entry name" value="Zinc/RING finger domain, C3HC4 (zinc finger)"/>
    <property type="match status" value="1"/>
</dbReference>
<evidence type="ECO:0000256" key="3">
    <source>
        <dbReference type="ARBA" id="ARBA00008704"/>
    </source>
</evidence>